<dbReference type="KEGG" id="srd:SD10_03540"/>
<dbReference type="EMBL" id="CP010429">
    <property type="protein sequence ID" value="AKD54113.1"/>
    <property type="molecule type" value="Genomic_DNA"/>
</dbReference>
<dbReference type="OrthoDB" id="952577at2"/>
<dbReference type="HOGENOM" id="CLU_1561915_0_0_10"/>
<keyword evidence="1" id="KW-0812">Transmembrane</keyword>
<dbReference type="AlphaFoldDB" id="A0A0E3ZTT4"/>
<evidence type="ECO:0000313" key="2">
    <source>
        <dbReference type="EMBL" id="AKD54113.1"/>
    </source>
</evidence>
<dbReference type="STRING" id="1379870.SD10_03540"/>
<evidence type="ECO:0000313" key="3">
    <source>
        <dbReference type="Proteomes" id="UP000033054"/>
    </source>
</evidence>
<reference evidence="2 3" key="1">
    <citation type="journal article" date="2014" name="Curr. Microbiol.">
        <title>Spirosoma radiotolerans sp. nov., a gamma-radiation-resistant bacterium isolated from gamma ray-irradiated soil.</title>
        <authorList>
            <person name="Lee J.J."/>
            <person name="Srinivasan S."/>
            <person name="Lim S."/>
            <person name="Joe M."/>
            <person name="Im S."/>
            <person name="Bae S.I."/>
            <person name="Park K.R."/>
            <person name="Han J.H."/>
            <person name="Park S.H."/>
            <person name="Joo B.M."/>
            <person name="Park S.J."/>
            <person name="Kim M.K."/>
        </authorList>
    </citation>
    <scope>NUCLEOTIDE SEQUENCE [LARGE SCALE GENOMIC DNA]</scope>
    <source>
        <strain evidence="2 3">DG5A</strain>
    </source>
</reference>
<evidence type="ECO:0008006" key="4">
    <source>
        <dbReference type="Google" id="ProtNLM"/>
    </source>
</evidence>
<sequence>MKTYNYLKDGILEAYLLDLTTEKEKEEVEQLLATDADVLAELNELEADMEEFFLRHAVPPPPSIREAVALRISETEIKKWEEAPHTQTHQKSTEFRPNEQSYVNVEVDDTHIRVHKYWRPAFIAVFILSKIFLILGLYYYFKASSQAEEIIRLKAATQQTAPAPQPGGLKP</sequence>
<dbReference type="RefSeq" id="WP_046375710.1">
    <property type="nucleotide sequence ID" value="NZ_CP010429.1"/>
</dbReference>
<gene>
    <name evidence="2" type="ORF">SD10_03540</name>
</gene>
<protein>
    <recommendedName>
        <fullName evidence="4">Anti-sigma factor</fullName>
    </recommendedName>
</protein>
<evidence type="ECO:0000256" key="1">
    <source>
        <dbReference type="SAM" id="Phobius"/>
    </source>
</evidence>
<dbReference type="Proteomes" id="UP000033054">
    <property type="component" value="Chromosome"/>
</dbReference>
<keyword evidence="1" id="KW-0472">Membrane</keyword>
<proteinExistence type="predicted"/>
<accession>A0A0E3ZTT4</accession>
<feature type="transmembrane region" description="Helical" evidence="1">
    <location>
        <begin position="121"/>
        <end position="141"/>
    </location>
</feature>
<name>A0A0E3ZTT4_9BACT</name>
<keyword evidence="1" id="KW-1133">Transmembrane helix</keyword>
<organism evidence="2 3">
    <name type="scientific">Spirosoma radiotolerans</name>
    <dbReference type="NCBI Taxonomy" id="1379870"/>
    <lineage>
        <taxon>Bacteria</taxon>
        <taxon>Pseudomonadati</taxon>
        <taxon>Bacteroidota</taxon>
        <taxon>Cytophagia</taxon>
        <taxon>Cytophagales</taxon>
        <taxon>Cytophagaceae</taxon>
        <taxon>Spirosoma</taxon>
    </lineage>
</organism>
<keyword evidence="3" id="KW-1185">Reference proteome</keyword>
<dbReference type="PATRIC" id="fig|1379870.5.peg.774"/>